<dbReference type="EMBL" id="BMRE01000102">
    <property type="protein sequence ID" value="GGU86334.1"/>
    <property type="molecule type" value="Genomic_DNA"/>
</dbReference>
<keyword evidence="5" id="KW-0411">Iron-sulfur</keyword>
<dbReference type="PANTHER" id="PTHR30426:SF0">
    <property type="entry name" value="4-HYDROXY-3-METHYLBUT-2-ENYL DIPHOSPHATE REDUCTASE"/>
    <property type="match status" value="1"/>
</dbReference>
<evidence type="ECO:0000313" key="6">
    <source>
        <dbReference type="EMBL" id="GGU86334.1"/>
    </source>
</evidence>
<accession>A0ABQ2VGW6</accession>
<dbReference type="Gene3D" id="3.40.1010.20">
    <property type="entry name" value="4-hydroxy-3-methylbut-2-enyl diphosphate reductase, catalytic domain"/>
    <property type="match status" value="2"/>
</dbReference>
<keyword evidence="3" id="KW-0479">Metal-binding</keyword>
<evidence type="ECO:0000256" key="2">
    <source>
        <dbReference type="ARBA" id="ARBA00022485"/>
    </source>
</evidence>
<gene>
    <name evidence="6" type="primary">ispH2</name>
    <name evidence="6" type="ORF">GCM10010178_90440</name>
</gene>
<evidence type="ECO:0000256" key="5">
    <source>
        <dbReference type="ARBA" id="ARBA00023014"/>
    </source>
</evidence>
<dbReference type="Proteomes" id="UP000649573">
    <property type="component" value="Unassembled WGS sequence"/>
</dbReference>
<proteinExistence type="predicted"/>
<comment type="caution">
    <text evidence="6">The sequence shown here is derived from an EMBL/GenBank/DDBJ whole genome shotgun (WGS) entry which is preliminary data.</text>
</comment>
<comment type="cofactor">
    <cofactor evidence="1">
        <name>[4Fe-4S] cluster</name>
        <dbReference type="ChEBI" id="CHEBI:49883"/>
    </cofactor>
</comment>
<evidence type="ECO:0000256" key="4">
    <source>
        <dbReference type="ARBA" id="ARBA00023004"/>
    </source>
</evidence>
<dbReference type="CDD" id="cd13944">
    <property type="entry name" value="lytB_ispH"/>
    <property type="match status" value="1"/>
</dbReference>
<name>A0ABQ2VGW6_9PSEU</name>
<evidence type="ECO:0000256" key="3">
    <source>
        <dbReference type="ARBA" id="ARBA00022723"/>
    </source>
</evidence>
<keyword evidence="2" id="KW-0004">4Fe-4S</keyword>
<dbReference type="NCBIfam" id="TIGR00216">
    <property type="entry name" value="ispH_lytB"/>
    <property type="match status" value="1"/>
</dbReference>
<evidence type="ECO:0000313" key="7">
    <source>
        <dbReference type="Proteomes" id="UP000649573"/>
    </source>
</evidence>
<organism evidence="6 7">
    <name type="scientific">Lentzea flava</name>
    <dbReference type="NCBI Taxonomy" id="103732"/>
    <lineage>
        <taxon>Bacteria</taxon>
        <taxon>Bacillati</taxon>
        <taxon>Actinomycetota</taxon>
        <taxon>Actinomycetes</taxon>
        <taxon>Pseudonocardiales</taxon>
        <taxon>Pseudonocardiaceae</taxon>
        <taxon>Lentzea</taxon>
    </lineage>
</organism>
<dbReference type="InterPro" id="IPR003451">
    <property type="entry name" value="LytB/IspH"/>
</dbReference>
<dbReference type="Gene3D" id="3.40.50.11270">
    <property type="match status" value="1"/>
</dbReference>
<dbReference type="PANTHER" id="PTHR30426">
    <property type="entry name" value="4-HYDROXY-3-METHYLBUT-2-ENYL DIPHOSPHATE REDUCTASE"/>
    <property type="match status" value="1"/>
</dbReference>
<evidence type="ECO:0000256" key="1">
    <source>
        <dbReference type="ARBA" id="ARBA00001966"/>
    </source>
</evidence>
<sequence length="257" mass="27389">MFVDELHEVPPGSTVVFSAHGVSPAVRHEATARRLRVVDATCPLVAKVHSEAKRFGQRGDTIVLIGHSGHEETEGTLGEVPGMLLLEKADDVDQLEIDGPVSYLTQTTLAVDEAEAVVDALRARFPQLNGPGTDDICYATTNRQDALRAVAADADLVLVVGSTNSSNSLRLVELAERNGTKAFLIDDVRDIDPAWLVGVRTVGLTAGASAPPRLVTEVIEALRGYGEVTVSERQVAEETIRFGLPKEVHAEVPGGLS</sequence>
<dbReference type="Pfam" id="PF02401">
    <property type="entry name" value="LYTB"/>
    <property type="match status" value="1"/>
</dbReference>
<reference evidence="7" key="1">
    <citation type="journal article" date="2019" name="Int. J. Syst. Evol. Microbiol.">
        <title>The Global Catalogue of Microorganisms (GCM) 10K type strain sequencing project: providing services to taxonomists for standard genome sequencing and annotation.</title>
        <authorList>
            <consortium name="The Broad Institute Genomics Platform"/>
            <consortium name="The Broad Institute Genome Sequencing Center for Infectious Disease"/>
            <person name="Wu L."/>
            <person name="Ma J."/>
        </authorList>
    </citation>
    <scope>NUCLEOTIDE SEQUENCE [LARGE SCALE GENOMIC DNA]</scope>
    <source>
        <strain evidence="7">JCM 3296</strain>
    </source>
</reference>
<protein>
    <submittedName>
        <fullName evidence="6">4-hydroxy-3-methylbut-2-enyl diphosphate reductase 2</fullName>
    </submittedName>
</protein>
<keyword evidence="4" id="KW-0408">Iron</keyword>
<keyword evidence="7" id="KW-1185">Reference proteome</keyword>